<proteinExistence type="inferred from homology"/>
<sequence length="189" mass="22245">MAPTTIDEGLPAPHNFVSFSTLVGRKYQNLIERTISHIPQRWAFAGFLFFLYIIRVYLSQGGWYVITYALGIFLLTKLIAFLSPKWDPELEDDTGASLPTTLSRNDDEAKPFIRRLPEFHFWHSIIRALSIALFCTFIPFLDLPVFWPILLIYFIIIFTVTMKKQIKHMIKYKYIPFDLNKKKYTNNRD</sequence>
<feature type="transmembrane region" description="Helical" evidence="7">
    <location>
        <begin position="145"/>
        <end position="162"/>
    </location>
</feature>
<evidence type="ECO:0000256" key="2">
    <source>
        <dbReference type="ARBA" id="ARBA00006070"/>
    </source>
</evidence>
<accession>F0Z8W0</accession>
<feature type="transmembrane region" description="Helical" evidence="7">
    <location>
        <begin position="42"/>
        <end position="58"/>
    </location>
</feature>
<dbReference type="Proteomes" id="UP000001064">
    <property type="component" value="Unassembled WGS sequence"/>
</dbReference>
<dbReference type="Pfam" id="PF03248">
    <property type="entry name" value="Rer1"/>
    <property type="match status" value="1"/>
</dbReference>
<dbReference type="VEuPathDB" id="AmoebaDB:DICPUDRAFT_26615"/>
<dbReference type="RefSeq" id="XP_003283833.1">
    <property type="nucleotide sequence ID" value="XM_003283785.1"/>
</dbReference>
<evidence type="ECO:0000256" key="5">
    <source>
        <dbReference type="ARBA" id="ARBA00023136"/>
    </source>
</evidence>
<evidence type="ECO:0000313" key="9">
    <source>
        <dbReference type="Proteomes" id="UP000001064"/>
    </source>
</evidence>
<evidence type="ECO:0000256" key="1">
    <source>
        <dbReference type="ARBA" id="ARBA00004141"/>
    </source>
</evidence>
<evidence type="ECO:0000256" key="3">
    <source>
        <dbReference type="ARBA" id="ARBA00022692"/>
    </source>
</evidence>
<keyword evidence="9" id="KW-1185">Reference proteome</keyword>
<dbReference type="PIRSF" id="PIRSF016013">
    <property type="entry name" value="AtER_Rer1p"/>
    <property type="match status" value="1"/>
</dbReference>
<dbReference type="eggNOG" id="KOG1688">
    <property type="taxonomic scope" value="Eukaryota"/>
</dbReference>
<comment type="function">
    <text evidence="6">Involved in the retrieval of endoplasmic reticulum membrane proteins from the early Golgi compartment.</text>
</comment>
<comment type="subcellular location">
    <subcellularLocation>
        <location evidence="1">Membrane</location>
        <topology evidence="1">Multi-pass membrane protein</topology>
    </subcellularLocation>
</comment>
<dbReference type="InParanoid" id="F0Z8W0"/>
<dbReference type="STRING" id="5786.F0Z8W0"/>
<dbReference type="PANTHER" id="PTHR10743">
    <property type="entry name" value="PROTEIN RER1"/>
    <property type="match status" value="1"/>
</dbReference>
<dbReference type="GeneID" id="10509771"/>
<keyword evidence="4 7" id="KW-1133">Transmembrane helix</keyword>
<dbReference type="AlphaFoldDB" id="F0Z8W0"/>
<dbReference type="GO" id="GO:0005783">
    <property type="term" value="C:endoplasmic reticulum"/>
    <property type="evidence" value="ECO:0007669"/>
    <property type="project" value="GOC"/>
</dbReference>
<dbReference type="InterPro" id="IPR004932">
    <property type="entry name" value="Rer1"/>
</dbReference>
<name>F0Z8W0_DICPU</name>
<evidence type="ECO:0000256" key="7">
    <source>
        <dbReference type="SAM" id="Phobius"/>
    </source>
</evidence>
<protein>
    <recommendedName>
        <fullName evidence="6">Protein RER1</fullName>
    </recommendedName>
</protein>
<dbReference type="FunCoup" id="F0Z8W0">
    <property type="interactions" value="864"/>
</dbReference>
<dbReference type="PANTHER" id="PTHR10743:SF0">
    <property type="entry name" value="PROTEIN RER1"/>
    <property type="match status" value="1"/>
</dbReference>
<dbReference type="OMA" id="IDKWIMH"/>
<feature type="transmembrane region" description="Helical" evidence="7">
    <location>
        <begin position="119"/>
        <end position="139"/>
    </location>
</feature>
<comment type="similarity">
    <text evidence="2 6">Belongs to the RER1 family.</text>
</comment>
<reference evidence="9" key="1">
    <citation type="journal article" date="2011" name="Genome Biol.">
        <title>Comparative genomics of the social amoebae Dictyostelium discoideum and Dictyostelium purpureum.</title>
        <authorList>
            <consortium name="US DOE Joint Genome Institute (JGI-PGF)"/>
            <person name="Sucgang R."/>
            <person name="Kuo A."/>
            <person name="Tian X."/>
            <person name="Salerno W."/>
            <person name="Parikh A."/>
            <person name="Feasley C.L."/>
            <person name="Dalin E."/>
            <person name="Tu H."/>
            <person name="Huang E."/>
            <person name="Barry K."/>
            <person name="Lindquist E."/>
            <person name="Shapiro H."/>
            <person name="Bruce D."/>
            <person name="Schmutz J."/>
            <person name="Salamov A."/>
            <person name="Fey P."/>
            <person name="Gaudet P."/>
            <person name="Anjard C."/>
            <person name="Babu M.M."/>
            <person name="Basu S."/>
            <person name="Bushmanova Y."/>
            <person name="van der Wel H."/>
            <person name="Katoh-Kurasawa M."/>
            <person name="Dinh C."/>
            <person name="Coutinho P.M."/>
            <person name="Saito T."/>
            <person name="Elias M."/>
            <person name="Schaap P."/>
            <person name="Kay R.R."/>
            <person name="Henrissat B."/>
            <person name="Eichinger L."/>
            <person name="Rivero F."/>
            <person name="Putnam N.H."/>
            <person name="West C.M."/>
            <person name="Loomis W.F."/>
            <person name="Chisholm R.L."/>
            <person name="Shaulsky G."/>
            <person name="Strassmann J.E."/>
            <person name="Queller D.C."/>
            <person name="Kuspa A."/>
            <person name="Grigoriev I.V."/>
        </authorList>
    </citation>
    <scope>NUCLEOTIDE SEQUENCE [LARGE SCALE GENOMIC DNA]</scope>
    <source>
        <strain evidence="9">QSDP1</strain>
    </source>
</reference>
<dbReference type="EMBL" id="GL870954">
    <property type="protein sequence ID" value="EGC39612.1"/>
    <property type="molecule type" value="Genomic_DNA"/>
</dbReference>
<organism evidence="8 9">
    <name type="scientific">Dictyostelium purpureum</name>
    <name type="common">Slime mold</name>
    <dbReference type="NCBI Taxonomy" id="5786"/>
    <lineage>
        <taxon>Eukaryota</taxon>
        <taxon>Amoebozoa</taxon>
        <taxon>Evosea</taxon>
        <taxon>Eumycetozoa</taxon>
        <taxon>Dictyostelia</taxon>
        <taxon>Dictyosteliales</taxon>
        <taxon>Dictyosteliaceae</taxon>
        <taxon>Dictyostelium</taxon>
    </lineage>
</organism>
<evidence type="ECO:0000256" key="6">
    <source>
        <dbReference type="PIRNR" id="PIRNR016013"/>
    </source>
</evidence>
<keyword evidence="5 6" id="KW-0472">Membrane</keyword>
<dbReference type="GO" id="GO:0006890">
    <property type="term" value="P:retrograde vesicle-mediated transport, Golgi to endoplasmic reticulum"/>
    <property type="evidence" value="ECO:0000318"/>
    <property type="project" value="GO_Central"/>
</dbReference>
<gene>
    <name evidence="8" type="ORF">DICPUDRAFT_26615</name>
</gene>
<keyword evidence="3 7" id="KW-0812">Transmembrane</keyword>
<dbReference type="GO" id="GO:0000139">
    <property type="term" value="C:Golgi membrane"/>
    <property type="evidence" value="ECO:0000318"/>
    <property type="project" value="GO_Central"/>
</dbReference>
<feature type="transmembrane region" description="Helical" evidence="7">
    <location>
        <begin position="64"/>
        <end position="82"/>
    </location>
</feature>
<evidence type="ECO:0000313" key="8">
    <source>
        <dbReference type="EMBL" id="EGC39612.1"/>
    </source>
</evidence>
<evidence type="ECO:0000256" key="4">
    <source>
        <dbReference type="ARBA" id="ARBA00022989"/>
    </source>
</evidence>
<dbReference type="OrthoDB" id="448250at2759"/>
<dbReference type="GO" id="GO:0006621">
    <property type="term" value="P:protein retention in ER lumen"/>
    <property type="evidence" value="ECO:0000318"/>
    <property type="project" value="GO_Central"/>
</dbReference>
<dbReference type="KEGG" id="dpp:DICPUDRAFT_26615"/>